<dbReference type="GO" id="GO:0016301">
    <property type="term" value="F:kinase activity"/>
    <property type="evidence" value="ECO:0007669"/>
    <property type="project" value="UniProtKB-KW"/>
</dbReference>
<reference evidence="7 8" key="1">
    <citation type="submission" date="2014-11" db="EMBL/GenBank/DDBJ databases">
        <title>Complete genome sequence and analysis of Lactobacillus hokkaidonensis LOOC260T.</title>
        <authorList>
            <person name="Tanizawa Y."/>
            <person name="Tohno M."/>
            <person name="Kaminuma E."/>
            <person name="Nakamura Y."/>
            <person name="Arita M."/>
        </authorList>
    </citation>
    <scope>NUCLEOTIDE SEQUENCE [LARGE SCALE GENOMIC DNA]</scope>
    <source>
        <strain evidence="7 8">LOOC260</strain>
    </source>
</reference>
<dbReference type="InterPro" id="IPR007373">
    <property type="entry name" value="Thiamin_PyroPKinase_B1-bd"/>
</dbReference>
<gene>
    <name evidence="7" type="ORF">LOOC260_110370</name>
</gene>
<feature type="domain" description="Thiamin pyrophosphokinase thiamin-binding" evidence="6">
    <location>
        <begin position="148"/>
        <end position="212"/>
    </location>
</feature>
<dbReference type="InterPro" id="IPR007371">
    <property type="entry name" value="TPK_catalytic"/>
</dbReference>
<dbReference type="CDD" id="cd07995">
    <property type="entry name" value="TPK"/>
    <property type="match status" value="1"/>
</dbReference>
<dbReference type="SMART" id="SM00983">
    <property type="entry name" value="TPK_B1_binding"/>
    <property type="match status" value="1"/>
</dbReference>
<keyword evidence="1" id="KW-0808">Transferase</keyword>
<dbReference type="Pfam" id="PF04263">
    <property type="entry name" value="TPK_catalytic"/>
    <property type="match status" value="1"/>
</dbReference>
<dbReference type="GO" id="GO:0030975">
    <property type="term" value="F:thiamine binding"/>
    <property type="evidence" value="ECO:0007669"/>
    <property type="project" value="InterPro"/>
</dbReference>
<evidence type="ECO:0000313" key="7">
    <source>
        <dbReference type="EMBL" id="BAP85576.1"/>
    </source>
</evidence>
<evidence type="ECO:0000256" key="4">
    <source>
        <dbReference type="ARBA" id="ARBA00022840"/>
    </source>
</evidence>
<dbReference type="AlphaFoldDB" id="A0A0A1GYK8"/>
<dbReference type="RefSeq" id="WP_173406300.1">
    <property type="nucleotide sequence ID" value="NZ_AP014680.1"/>
</dbReference>
<dbReference type="GO" id="GO:0004788">
    <property type="term" value="F:thiamine diphosphokinase activity"/>
    <property type="evidence" value="ECO:0007669"/>
    <property type="project" value="UniProtKB-UniRule"/>
</dbReference>
<organism evidence="7 8">
    <name type="scientific">Paucilactobacillus hokkaidonensis JCM 18461</name>
    <dbReference type="NCBI Taxonomy" id="1291742"/>
    <lineage>
        <taxon>Bacteria</taxon>
        <taxon>Bacillati</taxon>
        <taxon>Bacillota</taxon>
        <taxon>Bacilli</taxon>
        <taxon>Lactobacillales</taxon>
        <taxon>Lactobacillaceae</taxon>
        <taxon>Paucilactobacillus</taxon>
    </lineage>
</organism>
<proteinExistence type="predicted"/>
<evidence type="ECO:0000259" key="6">
    <source>
        <dbReference type="SMART" id="SM00983"/>
    </source>
</evidence>
<dbReference type="NCBIfam" id="TIGR01378">
    <property type="entry name" value="thi_PPkinase"/>
    <property type="match status" value="1"/>
</dbReference>
<accession>A0A0A1GYK8</accession>
<evidence type="ECO:0000256" key="2">
    <source>
        <dbReference type="ARBA" id="ARBA00022741"/>
    </source>
</evidence>
<dbReference type="SUPFAM" id="SSF63999">
    <property type="entry name" value="Thiamin pyrophosphokinase, catalytic domain"/>
    <property type="match status" value="1"/>
</dbReference>
<dbReference type="EC" id="2.7.6.2" evidence="5"/>
<dbReference type="HOGENOM" id="CLU_044237_1_0_9"/>
<dbReference type="PANTHER" id="PTHR41299:SF1">
    <property type="entry name" value="THIAMINE PYROPHOSPHOKINASE"/>
    <property type="match status" value="1"/>
</dbReference>
<dbReference type="STRING" id="1291742.LOOC260_110370"/>
<keyword evidence="3 7" id="KW-0418">Kinase</keyword>
<dbReference type="GO" id="GO:0009229">
    <property type="term" value="P:thiamine diphosphate biosynthetic process"/>
    <property type="evidence" value="ECO:0007669"/>
    <property type="project" value="InterPro"/>
</dbReference>
<dbReference type="InterPro" id="IPR006282">
    <property type="entry name" value="Thi_PPkinase"/>
</dbReference>
<dbReference type="Pfam" id="PF04265">
    <property type="entry name" value="TPK_B1_binding"/>
    <property type="match status" value="1"/>
</dbReference>
<dbReference type="Gene3D" id="3.40.50.10240">
    <property type="entry name" value="Thiamin pyrophosphokinase, catalytic domain"/>
    <property type="match status" value="1"/>
</dbReference>
<dbReference type="InterPro" id="IPR053149">
    <property type="entry name" value="TPK"/>
</dbReference>
<dbReference type="InterPro" id="IPR036759">
    <property type="entry name" value="TPK_catalytic_sf"/>
</dbReference>
<dbReference type="Proteomes" id="UP000031620">
    <property type="component" value="Chromosome"/>
</dbReference>
<keyword evidence="2" id="KW-0547">Nucleotide-binding</keyword>
<dbReference type="PANTHER" id="PTHR41299">
    <property type="entry name" value="THIAMINE PYROPHOSPHOKINASE"/>
    <property type="match status" value="1"/>
</dbReference>
<sequence>MKKIEKINILVGGPTDQWPDQLKQGKMTGDWIGIDRGAKRLLKLGIIPVVAAGDFDSIDAEELTNLQSRVSDIRQYPPEKDLTDTQIGVSIALDDFDASKIDVYGATGGRLDHLLANLFLVLDEKFRPNASKIRLIDQQNTVNFYLPGEYEIVKEPDKKYLAFVNLTSVKGLSLTDEKYQLDSFDSEYPISWASNEFVGTKNHFSFRTGVVAVVQSRD</sequence>
<dbReference type="GO" id="GO:0006772">
    <property type="term" value="P:thiamine metabolic process"/>
    <property type="evidence" value="ECO:0007669"/>
    <property type="project" value="UniProtKB-UniRule"/>
</dbReference>
<evidence type="ECO:0000313" key="8">
    <source>
        <dbReference type="Proteomes" id="UP000031620"/>
    </source>
</evidence>
<dbReference type="EMBL" id="AP014680">
    <property type="protein sequence ID" value="BAP85576.1"/>
    <property type="molecule type" value="Genomic_DNA"/>
</dbReference>
<dbReference type="KEGG" id="lho:LOOC260_110370"/>
<name>A0A0A1GYK8_9LACO</name>
<evidence type="ECO:0000256" key="3">
    <source>
        <dbReference type="ARBA" id="ARBA00022777"/>
    </source>
</evidence>
<protein>
    <recommendedName>
        <fullName evidence="5">Thiamine diphosphokinase</fullName>
        <ecNumber evidence="5">2.7.6.2</ecNumber>
    </recommendedName>
</protein>
<dbReference type="GO" id="GO:0005524">
    <property type="term" value="F:ATP binding"/>
    <property type="evidence" value="ECO:0007669"/>
    <property type="project" value="UniProtKB-KW"/>
</dbReference>
<keyword evidence="4" id="KW-0067">ATP-binding</keyword>
<evidence type="ECO:0000256" key="1">
    <source>
        <dbReference type="ARBA" id="ARBA00022679"/>
    </source>
</evidence>
<evidence type="ECO:0000256" key="5">
    <source>
        <dbReference type="NCBIfam" id="TIGR01378"/>
    </source>
</evidence>